<feature type="non-terminal residue" evidence="1">
    <location>
        <position position="1"/>
    </location>
</feature>
<accession>A0A0H5R3C6</accession>
<dbReference type="EMBL" id="HACM01002032">
    <property type="protein sequence ID" value="CRZ02474.1"/>
    <property type="molecule type" value="Transcribed_RNA"/>
</dbReference>
<reference evidence="1" key="1">
    <citation type="submission" date="2015-04" db="EMBL/GenBank/DDBJ databases">
        <title>The genome sequence of the plant pathogenic Rhizarian Plasmodiophora brassicae reveals insights in its biotrophic life cycle and the origin of chitin synthesis.</title>
        <authorList>
            <person name="Schwelm A."/>
            <person name="Fogelqvist J."/>
            <person name="Knaust A."/>
            <person name="Julke S."/>
            <person name="Lilja T."/>
            <person name="Dhandapani V."/>
            <person name="Bonilla-Rosso G."/>
            <person name="Karlsson M."/>
            <person name="Shevchenko A."/>
            <person name="Choi S.R."/>
            <person name="Kim H.G."/>
            <person name="Park J.Y."/>
            <person name="Lim Y.P."/>
            <person name="Ludwig-Muller J."/>
            <person name="Dixelius C."/>
        </authorList>
    </citation>
    <scope>NUCLEOTIDE SEQUENCE</scope>
    <source>
        <tissue evidence="1">Potato root galls</tissue>
    </source>
</reference>
<proteinExistence type="predicted"/>
<evidence type="ECO:0000313" key="1">
    <source>
        <dbReference type="EMBL" id="CRZ02474.1"/>
    </source>
</evidence>
<feature type="non-terminal residue" evidence="1">
    <location>
        <position position="119"/>
    </location>
</feature>
<sequence>LFLAVASACTAAEDADALRQTADDHGAGSGRCLRQNNMYCYTNGQKMLADAVANSTSDSDFESRIGRICSSPASCAGRALALSTDPTERYACKASSGGGSKWCAKELQDLKAALNGKDG</sequence>
<name>A0A0H5R3C6_9EUKA</name>
<dbReference type="AlphaFoldDB" id="A0A0H5R3C6"/>
<protein>
    <submittedName>
        <fullName evidence="1">Uncharacterized protein</fullName>
    </submittedName>
</protein>
<organism evidence="1">
    <name type="scientific">Spongospora subterranea</name>
    <dbReference type="NCBI Taxonomy" id="70186"/>
    <lineage>
        <taxon>Eukaryota</taxon>
        <taxon>Sar</taxon>
        <taxon>Rhizaria</taxon>
        <taxon>Endomyxa</taxon>
        <taxon>Phytomyxea</taxon>
        <taxon>Plasmodiophorida</taxon>
        <taxon>Plasmodiophoridae</taxon>
        <taxon>Spongospora</taxon>
    </lineage>
</organism>